<protein>
    <recommendedName>
        <fullName evidence="2">Gfo/Idh/MocA-like oxidoreductase N-terminal domain-containing protein</fullName>
    </recommendedName>
</protein>
<dbReference type="InterPro" id="IPR036291">
    <property type="entry name" value="NAD(P)-bd_dom_sf"/>
</dbReference>
<dbReference type="Pfam" id="PF01408">
    <property type="entry name" value="GFO_IDH_MocA"/>
    <property type="match status" value="1"/>
</dbReference>
<dbReference type="SUPFAM" id="SSF51735">
    <property type="entry name" value="NAD(P)-binding Rossmann-fold domains"/>
    <property type="match status" value="1"/>
</dbReference>
<reference evidence="3" key="1">
    <citation type="submission" date="2018-05" db="EMBL/GenBank/DDBJ databases">
        <authorList>
            <person name="Lanie J.A."/>
            <person name="Ng W.-L."/>
            <person name="Kazmierczak K.M."/>
            <person name="Andrzejewski T.M."/>
            <person name="Davidsen T.M."/>
            <person name="Wayne K.J."/>
            <person name="Tettelin H."/>
            <person name="Glass J.I."/>
            <person name="Rusch D."/>
            <person name="Podicherti R."/>
            <person name="Tsui H.-C.T."/>
            <person name="Winkler M.E."/>
        </authorList>
    </citation>
    <scope>NUCLEOTIDE SEQUENCE</scope>
</reference>
<organism evidence="3">
    <name type="scientific">marine metagenome</name>
    <dbReference type="NCBI Taxonomy" id="408172"/>
    <lineage>
        <taxon>unclassified sequences</taxon>
        <taxon>metagenomes</taxon>
        <taxon>ecological metagenomes</taxon>
    </lineage>
</organism>
<proteinExistence type="predicted"/>
<feature type="domain" description="Gfo/Idh/MocA-like oxidoreductase N-terminal" evidence="2">
    <location>
        <begin position="4"/>
        <end position="123"/>
    </location>
</feature>
<dbReference type="InterPro" id="IPR000683">
    <property type="entry name" value="Gfo/Idh/MocA-like_OxRdtase_N"/>
</dbReference>
<feature type="non-terminal residue" evidence="3">
    <location>
        <position position="1"/>
    </location>
</feature>
<dbReference type="InterPro" id="IPR050463">
    <property type="entry name" value="Gfo/Idh/MocA_oxidrdct_glycsds"/>
</dbReference>
<accession>A0A381ZYJ0</accession>
<sequence>VKTLKIGVIGCGAIAQVQHMPNLIDLHDLFDVKIVCDLSPGAAEYVATKFNVPQFSTNYYEVLDSDVDAILHCAGGYRPTAVVAAFEAGKHVFAEKPLCSSLEEMDRIITAQKKAGTVGQVGYMKVYDPAFVQAKREVDTMDNIQFVQVNHLHPNNDLHMRQFDVRRFDDMIQNSPTQQKESADIKIYNGSSRQAIGDVEPHVQGAFGLLSGSMIHDIYGMRVMLGMPKRVVSTEIWRHGRAITFTLEYPAGYRLVASWVDLPDLWDFKETLEIYGNDKRVILSYPTGFSRGIPSKLTIQGIDQAGTSYASEPVIDWHSSFMQELRHFHDCIANEVQCRTSLESARDDIALIIDIIKCYCL</sequence>
<dbReference type="Gene3D" id="3.30.360.10">
    <property type="entry name" value="Dihydrodipicolinate Reductase, domain 2"/>
    <property type="match status" value="1"/>
</dbReference>
<evidence type="ECO:0000256" key="1">
    <source>
        <dbReference type="ARBA" id="ARBA00023002"/>
    </source>
</evidence>
<dbReference type="PANTHER" id="PTHR43818:SF11">
    <property type="entry name" value="BCDNA.GH03377"/>
    <property type="match status" value="1"/>
</dbReference>
<dbReference type="GO" id="GO:0016491">
    <property type="term" value="F:oxidoreductase activity"/>
    <property type="evidence" value="ECO:0007669"/>
    <property type="project" value="UniProtKB-KW"/>
</dbReference>
<dbReference type="GO" id="GO:0000166">
    <property type="term" value="F:nucleotide binding"/>
    <property type="evidence" value="ECO:0007669"/>
    <property type="project" value="InterPro"/>
</dbReference>
<dbReference type="Gene3D" id="3.40.50.720">
    <property type="entry name" value="NAD(P)-binding Rossmann-like Domain"/>
    <property type="match status" value="1"/>
</dbReference>
<gene>
    <name evidence="3" type="ORF">METZ01_LOCUS147229</name>
</gene>
<dbReference type="AlphaFoldDB" id="A0A381ZYJ0"/>
<dbReference type="EMBL" id="UINC01023195">
    <property type="protein sequence ID" value="SVA94375.1"/>
    <property type="molecule type" value="Genomic_DNA"/>
</dbReference>
<evidence type="ECO:0000259" key="2">
    <source>
        <dbReference type="Pfam" id="PF01408"/>
    </source>
</evidence>
<evidence type="ECO:0000313" key="3">
    <source>
        <dbReference type="EMBL" id="SVA94375.1"/>
    </source>
</evidence>
<name>A0A381ZYJ0_9ZZZZ</name>
<dbReference type="PANTHER" id="PTHR43818">
    <property type="entry name" value="BCDNA.GH03377"/>
    <property type="match status" value="1"/>
</dbReference>
<dbReference type="SUPFAM" id="SSF55347">
    <property type="entry name" value="Glyceraldehyde-3-phosphate dehydrogenase-like, C-terminal domain"/>
    <property type="match status" value="1"/>
</dbReference>
<keyword evidence="1" id="KW-0560">Oxidoreductase</keyword>